<reference evidence="1" key="1">
    <citation type="journal article" date="2021" name="Mol. Ecol. Resour.">
        <title>Apolygus lucorum genome provides insights into omnivorousness and mesophyll feeding.</title>
        <authorList>
            <person name="Liu Y."/>
            <person name="Liu H."/>
            <person name="Wang H."/>
            <person name="Huang T."/>
            <person name="Liu B."/>
            <person name="Yang B."/>
            <person name="Yin L."/>
            <person name="Li B."/>
            <person name="Zhang Y."/>
            <person name="Zhang S."/>
            <person name="Jiang F."/>
            <person name="Zhang X."/>
            <person name="Ren Y."/>
            <person name="Wang B."/>
            <person name="Wang S."/>
            <person name="Lu Y."/>
            <person name="Wu K."/>
            <person name="Fan W."/>
            <person name="Wang G."/>
        </authorList>
    </citation>
    <scope>NUCLEOTIDE SEQUENCE</scope>
    <source>
        <strain evidence="1">12Hb</strain>
    </source>
</reference>
<dbReference type="PANTHER" id="PTHR37557:SF4">
    <property type="entry name" value="CCHC-TYPE DOMAIN-CONTAINING PROTEIN"/>
    <property type="match status" value="1"/>
</dbReference>
<name>A0A8S9XM73_APOLU</name>
<gene>
    <name evidence="1" type="ORF">GE061_015138</name>
</gene>
<evidence type="ECO:0000313" key="1">
    <source>
        <dbReference type="EMBL" id="KAF6209391.1"/>
    </source>
</evidence>
<comment type="caution">
    <text evidence="1">The sequence shown here is derived from an EMBL/GenBank/DDBJ whole genome shotgun (WGS) entry which is preliminary data.</text>
</comment>
<sequence>MGSSGQSPIPSRSVLEVWRYYLGVDFMGVATITASRVDLGRALARVTKAPLEPQQRLCLLRTYLLPKLTYGLVFGRLTAGRLQELDREIRSAVRSWLKFPPGVPSAYIHAPVKSGGLGIVSLSASIPSLRRQRLLALQGSSWGVARAAADLDFVRQQLA</sequence>
<organism evidence="1 2">
    <name type="scientific">Apolygus lucorum</name>
    <name type="common">Small green plant bug</name>
    <name type="synonym">Lygocoris lucorum</name>
    <dbReference type="NCBI Taxonomy" id="248454"/>
    <lineage>
        <taxon>Eukaryota</taxon>
        <taxon>Metazoa</taxon>
        <taxon>Ecdysozoa</taxon>
        <taxon>Arthropoda</taxon>
        <taxon>Hexapoda</taxon>
        <taxon>Insecta</taxon>
        <taxon>Pterygota</taxon>
        <taxon>Neoptera</taxon>
        <taxon>Paraneoptera</taxon>
        <taxon>Hemiptera</taxon>
        <taxon>Heteroptera</taxon>
        <taxon>Panheteroptera</taxon>
        <taxon>Cimicomorpha</taxon>
        <taxon>Miridae</taxon>
        <taxon>Mirini</taxon>
        <taxon>Apolygus</taxon>
    </lineage>
</organism>
<proteinExistence type="predicted"/>
<dbReference type="PANTHER" id="PTHR37557">
    <property type="entry name" value="115 KDA PROTEIN IN TYPE-1 RETROTRANSPOSABLE ELEMENT R1DM-LIKE PROTEIN-RELATED-RELATED"/>
    <property type="match status" value="1"/>
</dbReference>
<dbReference type="OrthoDB" id="6616972at2759"/>
<dbReference type="AlphaFoldDB" id="A0A8S9XM73"/>
<keyword evidence="2" id="KW-1185">Reference proteome</keyword>
<accession>A0A8S9XM73</accession>
<dbReference type="Proteomes" id="UP000466442">
    <property type="component" value="Unassembled WGS sequence"/>
</dbReference>
<evidence type="ECO:0000313" key="2">
    <source>
        <dbReference type="Proteomes" id="UP000466442"/>
    </source>
</evidence>
<evidence type="ECO:0008006" key="3">
    <source>
        <dbReference type="Google" id="ProtNLM"/>
    </source>
</evidence>
<dbReference type="EMBL" id="WIXP02000006">
    <property type="protein sequence ID" value="KAF6209391.1"/>
    <property type="molecule type" value="Genomic_DNA"/>
</dbReference>
<protein>
    <recommendedName>
        <fullName evidence="3">Reverse transcriptase domain-containing protein</fullName>
    </recommendedName>
</protein>